<gene>
    <name evidence="1" type="ORF">BJP37_31775</name>
</gene>
<comment type="caution">
    <text evidence="1">The sequence shown here is derived from an EMBL/GenBank/DDBJ whole genome shotgun (WGS) entry which is preliminary data.</text>
</comment>
<evidence type="ECO:0008006" key="3">
    <source>
        <dbReference type="Google" id="ProtNLM"/>
    </source>
</evidence>
<protein>
    <recommendedName>
        <fullName evidence="3">Capsule polysaccharide biosynthesis protein</fullName>
    </recommendedName>
</protein>
<reference evidence="1 2" key="1">
    <citation type="submission" date="2016-10" db="EMBL/GenBank/DDBJ databases">
        <title>Comparative genomics uncovers the prolific and rare metabolic potential of the cyanobacterial genus Moorea.</title>
        <authorList>
            <person name="Leao T."/>
            <person name="Castelao G."/>
            <person name="Korobeynikov A."/>
            <person name="Monroe E.A."/>
            <person name="Podell S."/>
            <person name="Glukhov E."/>
            <person name="Allen E."/>
            <person name="Gerwick W.H."/>
            <person name="Gerwick L."/>
        </authorList>
    </citation>
    <scope>NUCLEOTIDE SEQUENCE [LARGE SCALE GENOMIC DNA]</scope>
    <source>
        <strain evidence="1 2">PNG5-198</strain>
    </source>
</reference>
<dbReference type="EMBL" id="MKZS01000001">
    <property type="protein sequence ID" value="OLT62937.1"/>
    <property type="molecule type" value="Genomic_DNA"/>
</dbReference>
<dbReference type="InterPro" id="IPR043148">
    <property type="entry name" value="TagF_C"/>
</dbReference>
<dbReference type="Pfam" id="PF05159">
    <property type="entry name" value="Capsule_synth"/>
    <property type="match status" value="1"/>
</dbReference>
<evidence type="ECO:0000313" key="1">
    <source>
        <dbReference type="EMBL" id="OLT62937.1"/>
    </source>
</evidence>
<organism evidence="1 2">
    <name type="scientific">Moorena bouillonii PNG</name>
    <dbReference type="NCBI Taxonomy" id="568701"/>
    <lineage>
        <taxon>Bacteria</taxon>
        <taxon>Bacillati</taxon>
        <taxon>Cyanobacteriota</taxon>
        <taxon>Cyanophyceae</taxon>
        <taxon>Coleofasciculales</taxon>
        <taxon>Coleofasciculaceae</taxon>
        <taxon>Moorena</taxon>
    </lineage>
</organism>
<proteinExistence type="predicted"/>
<dbReference type="InterPro" id="IPR007833">
    <property type="entry name" value="Capsule_polysaccharide_synth"/>
</dbReference>
<accession>A0A1U7NAF6</accession>
<name>A0A1U7NAF6_9CYAN</name>
<evidence type="ECO:0000313" key="2">
    <source>
        <dbReference type="Proteomes" id="UP000186657"/>
    </source>
</evidence>
<sequence>MASFEISLVNCPPYINSLLPTPYSLLPTPYINSLLPTPYSLLPSILYSHLKYKRYSMDLLVIESFAFTPRLGTAGEIAITAAVAGKKTGFSFLHMENPDDIRFLPNRRFQKFGKRSWKHKVSKVESILNNYGVTTLPDEFLSEKTRLTIQDYVQNAPHSLRELRDYNYNDAALGLSTVSSLIWHTTSLHPDPDKYYPVIQRLLLCSASVYEKARALILKYKPQKISAFNGRFASVKGIFEAAKQLGVEVQYYEAGANYKQYELFKKPPHDFAYRREQLQTYWQQAGMDREELAHTFYKNRRQGEGIGSTKYTSDQQKGLVPEQTGNHRQIVYYSASDDEYAAIGDLIKHPIFKNQREAVKSLITWASNQMDCYLSIRVHPHVQKKSLEDRNWWNSLNGKNVQVIPSDSKVDSYALIDWADMVVTYNSTIGAEAAYWGKPSVLLGDNIYSGLGCVYEPRCEAEVYQLLQNDTIAPLPQENSLPYGYYRLCNGIKYNYYNPHSLLSGDFLGEPLD</sequence>
<dbReference type="Gene3D" id="3.40.50.12580">
    <property type="match status" value="1"/>
</dbReference>
<dbReference type="GO" id="GO:0015774">
    <property type="term" value="P:polysaccharide transport"/>
    <property type="evidence" value="ECO:0007669"/>
    <property type="project" value="InterPro"/>
</dbReference>
<dbReference type="AlphaFoldDB" id="A0A1U7NAF6"/>
<keyword evidence="2" id="KW-1185">Reference proteome</keyword>
<dbReference type="Proteomes" id="UP000186657">
    <property type="component" value="Unassembled WGS sequence"/>
</dbReference>
<dbReference type="GO" id="GO:0000271">
    <property type="term" value="P:polysaccharide biosynthetic process"/>
    <property type="evidence" value="ECO:0007669"/>
    <property type="project" value="InterPro"/>
</dbReference>
<dbReference type="SUPFAM" id="SSF53756">
    <property type="entry name" value="UDP-Glycosyltransferase/glycogen phosphorylase"/>
    <property type="match status" value="1"/>
</dbReference>